<evidence type="ECO:0000313" key="2">
    <source>
        <dbReference type="Proteomes" id="UP001204548"/>
    </source>
</evidence>
<accession>A0AAW5P229</accession>
<dbReference type="AlphaFoldDB" id="A0AAW5P229"/>
<reference evidence="1" key="1">
    <citation type="submission" date="2022-08" db="EMBL/GenBank/DDBJ databases">
        <title>Genome Sequencing of Bacteroides fragilis Group Isolates with Nanopore Technology.</title>
        <authorList>
            <person name="Tisza M.J."/>
            <person name="Smith D."/>
            <person name="Dekker J.P."/>
        </authorList>
    </citation>
    <scope>NUCLEOTIDE SEQUENCE</scope>
    <source>
        <strain evidence="1">BFG-351</strain>
    </source>
</reference>
<proteinExistence type="predicted"/>
<sequence>MEELKRMHYEAVKSYVSETMHAKKRKGFYYKVIELAGFEAYERDYDEEGDTYDWLKHFLLADCETLVSWVEYHADKLKFDYMKRLYLNRFSKSPVDYVDKEATYNAYTLFKKMNIRVCPYCEHEFLDVVSVNHGMQTKRTVEFDHFYPKGDEDYPGLAMCFYNLIPSCKPCNQLKMTNPVAANPYNPDIENLTNLCPDIPVGINIDDLSEADCKIKINPIGSMIVNESTLALEQRYDSQTSVAYQLLKCKQDFDDDKLLELERLGIGTVSELKREIFGKPRDEARGFELHTKMKYDLIGY</sequence>
<evidence type="ECO:0008006" key="3">
    <source>
        <dbReference type="Google" id="ProtNLM"/>
    </source>
</evidence>
<dbReference type="RefSeq" id="WP_138335634.1">
    <property type="nucleotide sequence ID" value="NZ_JADPGR010000005.1"/>
</dbReference>
<dbReference type="Gene3D" id="1.10.30.50">
    <property type="match status" value="1"/>
</dbReference>
<organism evidence="1 2">
    <name type="scientific">Bacteroides faecis</name>
    <dbReference type="NCBI Taxonomy" id="674529"/>
    <lineage>
        <taxon>Bacteria</taxon>
        <taxon>Pseudomonadati</taxon>
        <taxon>Bacteroidota</taxon>
        <taxon>Bacteroidia</taxon>
        <taxon>Bacteroidales</taxon>
        <taxon>Bacteroidaceae</taxon>
        <taxon>Bacteroides</taxon>
    </lineage>
</organism>
<name>A0AAW5P229_9BACE</name>
<dbReference type="Proteomes" id="UP001204548">
    <property type="component" value="Unassembled WGS sequence"/>
</dbReference>
<evidence type="ECO:0000313" key="1">
    <source>
        <dbReference type="EMBL" id="MCS2794899.1"/>
    </source>
</evidence>
<protein>
    <recommendedName>
        <fullName evidence="3">HNH endonuclease</fullName>
    </recommendedName>
</protein>
<gene>
    <name evidence="1" type="ORF">NXW97_23405</name>
</gene>
<comment type="caution">
    <text evidence="1">The sequence shown here is derived from an EMBL/GenBank/DDBJ whole genome shotgun (WGS) entry which is preliminary data.</text>
</comment>
<dbReference type="EMBL" id="JANUTS010000001">
    <property type="protein sequence ID" value="MCS2794899.1"/>
    <property type="molecule type" value="Genomic_DNA"/>
</dbReference>